<proteinExistence type="predicted"/>
<evidence type="ECO:0000256" key="2">
    <source>
        <dbReference type="SAM" id="MobiDB-lite"/>
    </source>
</evidence>
<accession>A0A2W1BT93</accession>
<dbReference type="GO" id="GO:0005667">
    <property type="term" value="C:transcription regulator complex"/>
    <property type="evidence" value="ECO:0007669"/>
    <property type="project" value="TreeGrafter"/>
</dbReference>
<gene>
    <name evidence="5" type="primary">HaOG204046</name>
    <name evidence="5" type="ORF">B5X24_HaOG204046</name>
</gene>
<evidence type="ECO:0000313" key="5">
    <source>
        <dbReference type="EMBL" id="PZC76864.1"/>
    </source>
</evidence>
<dbReference type="InterPro" id="IPR004210">
    <property type="entry name" value="BESS_motif"/>
</dbReference>
<dbReference type="OrthoDB" id="7470341at2759"/>
<dbReference type="PROSITE" id="PS51031">
    <property type="entry name" value="BESS"/>
    <property type="match status" value="1"/>
</dbReference>
<dbReference type="Pfam" id="PF10545">
    <property type="entry name" value="MADF_DNA_bdg"/>
    <property type="match status" value="1"/>
</dbReference>
<organism evidence="5 6">
    <name type="scientific">Helicoverpa armigera</name>
    <name type="common">Cotton bollworm</name>
    <name type="synonym">Heliothis armigera</name>
    <dbReference type="NCBI Taxonomy" id="29058"/>
    <lineage>
        <taxon>Eukaryota</taxon>
        <taxon>Metazoa</taxon>
        <taxon>Ecdysozoa</taxon>
        <taxon>Arthropoda</taxon>
        <taxon>Hexapoda</taxon>
        <taxon>Insecta</taxon>
        <taxon>Pterygota</taxon>
        <taxon>Neoptera</taxon>
        <taxon>Endopterygota</taxon>
        <taxon>Lepidoptera</taxon>
        <taxon>Glossata</taxon>
        <taxon>Ditrysia</taxon>
        <taxon>Noctuoidea</taxon>
        <taxon>Noctuidae</taxon>
        <taxon>Heliothinae</taxon>
        <taxon>Helicoverpa</taxon>
    </lineage>
</organism>
<sequence length="330" mass="38254">MVYRSFHTDDVIKLVKVRECLWNPRNAQYGDKFAKQHAWYEICMAVIPKFNKRPFEEQTLIAKAVQARWKTARDAFMKCINDNGKKFTYRGKSNYVHYDILTFLQKVKDYEEENKRNGVFGNYVPEEETQLDEEDTTTLSNDDDDTEDIDFNLDMNEDETNPEDSEVSTNVVDNTESTVVYCGPGPSNSDREYPLVQPQKKRAKINASPAPRGRKRKSDNNMSEFETKLLNILSAKFESKSYLLLAEDDQNFFNSLAPMIRKFNNSQKLHFRSRVLEILREVETVTSVRIKNEPISIEVHTNEDSDNPLGESVTFQYADFLPTSNKEEGS</sequence>
<feature type="region of interest" description="Disordered" evidence="2">
    <location>
        <begin position="127"/>
        <end position="170"/>
    </location>
</feature>
<dbReference type="SMART" id="SM00595">
    <property type="entry name" value="MADF"/>
    <property type="match status" value="1"/>
</dbReference>
<feature type="domain" description="BESS" evidence="4">
    <location>
        <begin position="246"/>
        <end position="285"/>
    </location>
</feature>
<comment type="subcellular location">
    <subcellularLocation>
        <location evidence="1">Nucleus</location>
    </subcellularLocation>
</comment>
<dbReference type="AlphaFoldDB" id="A0A2W1BT93"/>
<name>A0A2W1BT93_HELAM</name>
<dbReference type="Pfam" id="PF02944">
    <property type="entry name" value="BESS"/>
    <property type="match status" value="1"/>
</dbReference>
<feature type="compositionally biased region" description="Acidic residues" evidence="2">
    <location>
        <begin position="127"/>
        <end position="166"/>
    </location>
</feature>
<dbReference type="GO" id="GO:0003677">
    <property type="term" value="F:DNA binding"/>
    <property type="evidence" value="ECO:0007669"/>
    <property type="project" value="InterPro"/>
</dbReference>
<keyword evidence="6" id="KW-1185">Reference proteome</keyword>
<protein>
    <recommendedName>
        <fullName evidence="7">MADF domain-containing protein</fullName>
    </recommendedName>
</protein>
<dbReference type="InterPro" id="IPR006578">
    <property type="entry name" value="MADF-dom"/>
</dbReference>
<reference evidence="5 6" key="1">
    <citation type="journal article" date="2017" name="BMC Biol.">
        <title>Genomic innovations, transcriptional plasticity and gene loss underlying the evolution and divergence of two highly polyphagous and invasive Helicoverpa pest species.</title>
        <authorList>
            <person name="Pearce S.L."/>
            <person name="Clarke D.F."/>
            <person name="East P.D."/>
            <person name="Elfekih S."/>
            <person name="Gordon K.H."/>
            <person name="Jermiin L.S."/>
            <person name="McGaughran A."/>
            <person name="Oakeshott J.G."/>
            <person name="Papanikolaou A."/>
            <person name="Perera O.P."/>
            <person name="Rane R.V."/>
            <person name="Richards S."/>
            <person name="Tay W.T."/>
            <person name="Walsh T.K."/>
            <person name="Anderson A."/>
            <person name="Anderson C.J."/>
            <person name="Asgari S."/>
            <person name="Board P.G."/>
            <person name="Bretschneider A."/>
            <person name="Campbell P.M."/>
            <person name="Chertemps T."/>
            <person name="Christeller J.T."/>
            <person name="Coppin C.W."/>
            <person name="Downes S.J."/>
            <person name="Duan G."/>
            <person name="Farnsworth C.A."/>
            <person name="Good R.T."/>
            <person name="Han L.B."/>
            <person name="Han Y.C."/>
            <person name="Hatje K."/>
            <person name="Horne I."/>
            <person name="Huang Y.P."/>
            <person name="Hughes D.S."/>
            <person name="Jacquin-Joly E."/>
            <person name="James W."/>
            <person name="Jhangiani S."/>
            <person name="Kollmar M."/>
            <person name="Kuwar S.S."/>
            <person name="Li S."/>
            <person name="Liu N.Y."/>
            <person name="Maibeche M.T."/>
            <person name="Miller J.R."/>
            <person name="Montagne N."/>
            <person name="Perry T."/>
            <person name="Qu J."/>
            <person name="Song S.V."/>
            <person name="Sutton G.G."/>
            <person name="Vogel H."/>
            <person name="Walenz B.P."/>
            <person name="Xu W."/>
            <person name="Zhang H.J."/>
            <person name="Zou Z."/>
            <person name="Batterham P."/>
            <person name="Edwards O.R."/>
            <person name="Feyereisen R."/>
            <person name="Gibbs R.A."/>
            <person name="Heckel D.G."/>
            <person name="McGrath A."/>
            <person name="Robin C."/>
            <person name="Scherer S.E."/>
            <person name="Worley K.C."/>
            <person name="Wu Y.D."/>
        </authorList>
    </citation>
    <scope>NUCLEOTIDE SEQUENCE [LARGE SCALE GENOMIC DNA]</scope>
    <source>
        <strain evidence="5">Harm_GR_Male_#8</strain>
        <tissue evidence="5">Whole organism</tissue>
    </source>
</reference>
<dbReference type="PANTHER" id="PTHR12243:SF69">
    <property type="entry name" value="SI:CH73-59F11.3"/>
    <property type="match status" value="1"/>
</dbReference>
<feature type="domain" description="MADF" evidence="3">
    <location>
        <begin position="10"/>
        <end position="109"/>
    </location>
</feature>
<dbReference type="PROSITE" id="PS51029">
    <property type="entry name" value="MADF"/>
    <property type="match status" value="1"/>
</dbReference>
<evidence type="ECO:0008006" key="7">
    <source>
        <dbReference type="Google" id="ProtNLM"/>
    </source>
</evidence>
<dbReference type="EMBL" id="KZ149943">
    <property type="protein sequence ID" value="PZC76864.1"/>
    <property type="molecule type" value="Genomic_DNA"/>
</dbReference>
<evidence type="ECO:0000313" key="6">
    <source>
        <dbReference type="Proteomes" id="UP000249218"/>
    </source>
</evidence>
<dbReference type="GO" id="GO:0006357">
    <property type="term" value="P:regulation of transcription by RNA polymerase II"/>
    <property type="evidence" value="ECO:0007669"/>
    <property type="project" value="TreeGrafter"/>
</dbReference>
<evidence type="ECO:0000259" key="3">
    <source>
        <dbReference type="PROSITE" id="PS51029"/>
    </source>
</evidence>
<dbReference type="PANTHER" id="PTHR12243">
    <property type="entry name" value="MADF DOMAIN TRANSCRIPTION FACTOR"/>
    <property type="match status" value="1"/>
</dbReference>
<feature type="region of interest" description="Disordered" evidence="2">
    <location>
        <begin position="199"/>
        <end position="221"/>
    </location>
</feature>
<evidence type="ECO:0000259" key="4">
    <source>
        <dbReference type="PROSITE" id="PS51031"/>
    </source>
</evidence>
<dbReference type="Proteomes" id="UP000249218">
    <property type="component" value="Unassembled WGS sequence"/>
</dbReference>
<dbReference type="GO" id="GO:0005634">
    <property type="term" value="C:nucleus"/>
    <property type="evidence" value="ECO:0007669"/>
    <property type="project" value="UniProtKB-SubCell"/>
</dbReference>
<keyword evidence="1" id="KW-0539">Nucleus</keyword>
<evidence type="ECO:0000256" key="1">
    <source>
        <dbReference type="PROSITE-ProRule" id="PRU00371"/>
    </source>
</evidence>
<dbReference type="InterPro" id="IPR039353">
    <property type="entry name" value="TF_Adf1"/>
</dbReference>